<dbReference type="PANTHER" id="PTHR24292:SF84">
    <property type="entry name" value="CYTOCHROME P450 28A5-RELATED"/>
    <property type="match status" value="1"/>
</dbReference>
<dbReference type="Pfam" id="PF00067">
    <property type="entry name" value="p450"/>
    <property type="match status" value="1"/>
</dbReference>
<evidence type="ECO:0000313" key="18">
    <source>
        <dbReference type="RefSeq" id="XP_014475174.1"/>
    </source>
</evidence>
<gene>
    <name evidence="18" type="primary">LOC106744714</name>
</gene>
<dbReference type="InterPro" id="IPR001128">
    <property type="entry name" value="Cyt_P450"/>
</dbReference>
<protein>
    <submittedName>
        <fullName evidence="18">Probable cytochrome P450 6a13</fullName>
    </submittedName>
</protein>
<evidence type="ECO:0000256" key="1">
    <source>
        <dbReference type="ARBA" id="ARBA00001971"/>
    </source>
</evidence>
<evidence type="ECO:0000256" key="7">
    <source>
        <dbReference type="ARBA" id="ARBA00022723"/>
    </source>
</evidence>
<dbReference type="PRINTS" id="PR00385">
    <property type="entry name" value="P450"/>
</dbReference>
<dbReference type="SUPFAM" id="SSF48264">
    <property type="entry name" value="Cytochrome P450"/>
    <property type="match status" value="1"/>
</dbReference>
<evidence type="ECO:0000256" key="16">
    <source>
        <dbReference type="SAM" id="Phobius"/>
    </source>
</evidence>
<dbReference type="GO" id="GO:0020037">
    <property type="term" value="F:heme binding"/>
    <property type="evidence" value="ECO:0007669"/>
    <property type="project" value="InterPro"/>
</dbReference>
<evidence type="ECO:0000256" key="6">
    <source>
        <dbReference type="ARBA" id="ARBA00022617"/>
    </source>
</evidence>
<accession>A0A6P3XBA7</accession>
<dbReference type="KEGG" id="dqu:106744714"/>
<comment type="subcellular location">
    <subcellularLocation>
        <location evidence="4">Endoplasmic reticulum membrane</location>
        <topology evidence="4">Peripheral membrane protein</topology>
    </subcellularLocation>
    <subcellularLocation>
        <location evidence="3">Microsome membrane</location>
        <topology evidence="3">Peripheral membrane protein</topology>
    </subcellularLocation>
</comment>
<keyword evidence="6 14" id="KW-0349">Heme</keyword>
<evidence type="ECO:0000256" key="10">
    <source>
        <dbReference type="ARBA" id="ARBA00023002"/>
    </source>
</evidence>
<keyword evidence="7 14" id="KW-0479">Metal-binding</keyword>
<evidence type="ECO:0000313" key="17">
    <source>
        <dbReference type="Proteomes" id="UP000515204"/>
    </source>
</evidence>
<dbReference type="Proteomes" id="UP000515204">
    <property type="component" value="Unplaced"/>
</dbReference>
<evidence type="ECO:0000256" key="3">
    <source>
        <dbReference type="ARBA" id="ARBA00004174"/>
    </source>
</evidence>
<organism evidence="17 18">
    <name type="scientific">Dinoponera quadriceps</name>
    <name type="common">South American ant</name>
    <dbReference type="NCBI Taxonomy" id="609295"/>
    <lineage>
        <taxon>Eukaryota</taxon>
        <taxon>Metazoa</taxon>
        <taxon>Ecdysozoa</taxon>
        <taxon>Arthropoda</taxon>
        <taxon>Hexapoda</taxon>
        <taxon>Insecta</taxon>
        <taxon>Pterygota</taxon>
        <taxon>Neoptera</taxon>
        <taxon>Endopterygota</taxon>
        <taxon>Hymenoptera</taxon>
        <taxon>Apocrita</taxon>
        <taxon>Aculeata</taxon>
        <taxon>Formicoidea</taxon>
        <taxon>Formicidae</taxon>
        <taxon>Ponerinae</taxon>
        <taxon>Ponerini</taxon>
        <taxon>Dinoponera</taxon>
    </lineage>
</organism>
<name>A0A6P3XBA7_DINQU</name>
<dbReference type="InterPro" id="IPR002401">
    <property type="entry name" value="Cyt_P450_E_grp-I"/>
</dbReference>
<dbReference type="GO" id="GO:0004497">
    <property type="term" value="F:monooxygenase activity"/>
    <property type="evidence" value="ECO:0007669"/>
    <property type="project" value="UniProtKB-KW"/>
</dbReference>
<evidence type="ECO:0000256" key="12">
    <source>
        <dbReference type="ARBA" id="ARBA00023033"/>
    </source>
</evidence>
<comment type="similarity">
    <text evidence="5 15">Belongs to the cytochrome P450 family.</text>
</comment>
<proteinExistence type="inferred from homology"/>
<dbReference type="GeneID" id="106744714"/>
<dbReference type="OrthoDB" id="2789670at2759"/>
<feature type="binding site" description="axial binding residue" evidence="14">
    <location>
        <position position="443"/>
    </location>
    <ligand>
        <name>heme</name>
        <dbReference type="ChEBI" id="CHEBI:30413"/>
    </ligand>
    <ligandPart>
        <name>Fe</name>
        <dbReference type="ChEBI" id="CHEBI:18248"/>
    </ligandPart>
</feature>
<keyword evidence="16" id="KW-1133">Transmembrane helix</keyword>
<dbReference type="FunFam" id="1.10.630.10:FF:000042">
    <property type="entry name" value="Cytochrome P450"/>
    <property type="match status" value="1"/>
</dbReference>
<keyword evidence="17" id="KW-1185">Reference proteome</keyword>
<dbReference type="InterPro" id="IPR017972">
    <property type="entry name" value="Cyt_P450_CS"/>
</dbReference>
<feature type="transmembrane region" description="Helical" evidence="16">
    <location>
        <begin position="293"/>
        <end position="317"/>
    </location>
</feature>
<keyword evidence="11 14" id="KW-0408">Iron</keyword>
<evidence type="ECO:0000256" key="13">
    <source>
        <dbReference type="ARBA" id="ARBA00023136"/>
    </source>
</evidence>
<evidence type="ECO:0000256" key="2">
    <source>
        <dbReference type="ARBA" id="ARBA00003690"/>
    </source>
</evidence>
<keyword evidence="10 15" id="KW-0560">Oxidoreductase</keyword>
<dbReference type="GO" id="GO:0005506">
    <property type="term" value="F:iron ion binding"/>
    <property type="evidence" value="ECO:0007669"/>
    <property type="project" value="InterPro"/>
</dbReference>
<keyword evidence="8" id="KW-0256">Endoplasmic reticulum</keyword>
<keyword evidence="16" id="KW-0812">Transmembrane</keyword>
<dbReference type="RefSeq" id="XP_014475174.1">
    <property type="nucleotide sequence ID" value="XM_014619688.1"/>
</dbReference>
<sequence>MFPYNILFGCAAILLALGYYVIAKYNYWKARGVKGPKPLPIVGNFGRIIAGKMSLGDFLKEIYVKYRGEPLIGIYSGLEPILVVKDPAFIKDVLIKDFSVFADRGIHVNDKIDTFGTNLFSIDAKRWRLIRAKLSPTFSSSKLRDMFYLLVQCSNNFSQYMDRQVQQESVINSRKITSKFTADVIGTCAFGIDLKTLNDEDCEFLQMARKMMQPSMKAIFKDFLRRMTPQLYDLIGHLLTNRHIERYFIKIVMDTIEYRTKHNIIKHDFVDILQDLKKHPEKLPEIELTDNMIVAQAIAFFIAGFFASSISISHVLYELALYPEMQKQLREEIMKELEKTNGVIEYDSIKSLNYLDAIFKETLRKYPPVTHIMRKSVADYTFSGTQVHIPQGQHIWIPLYPIHTDPKIYPNPEIFDPERFMKGNSESVNPSTYLPFGNGPRNCIGARFGTYQTKVGIIEIVKNFQINTCEKTVFQYGKQSRSFILAPQDGPYLRFTKINRGYRREALFC</sequence>
<keyword evidence="13 16" id="KW-0472">Membrane</keyword>
<dbReference type="PANTHER" id="PTHR24292">
    <property type="entry name" value="CYTOCHROME P450"/>
    <property type="match status" value="1"/>
</dbReference>
<dbReference type="InterPro" id="IPR036396">
    <property type="entry name" value="Cyt_P450_sf"/>
</dbReference>
<comment type="function">
    <text evidence="2">May be involved in the metabolism of insect hormones and in the breakdown of synthetic insecticides.</text>
</comment>
<dbReference type="GO" id="GO:0005789">
    <property type="term" value="C:endoplasmic reticulum membrane"/>
    <property type="evidence" value="ECO:0007669"/>
    <property type="project" value="UniProtKB-SubCell"/>
</dbReference>
<dbReference type="AlphaFoldDB" id="A0A6P3XBA7"/>
<evidence type="ECO:0000256" key="11">
    <source>
        <dbReference type="ARBA" id="ARBA00023004"/>
    </source>
</evidence>
<dbReference type="Gene3D" id="1.10.630.10">
    <property type="entry name" value="Cytochrome P450"/>
    <property type="match status" value="1"/>
</dbReference>
<dbReference type="InterPro" id="IPR050476">
    <property type="entry name" value="Insect_CytP450_Detox"/>
</dbReference>
<evidence type="ECO:0000256" key="4">
    <source>
        <dbReference type="ARBA" id="ARBA00004406"/>
    </source>
</evidence>
<reference evidence="18" key="1">
    <citation type="submission" date="2025-08" db="UniProtKB">
        <authorList>
            <consortium name="RefSeq"/>
        </authorList>
    </citation>
    <scope>IDENTIFICATION</scope>
</reference>
<evidence type="ECO:0000256" key="15">
    <source>
        <dbReference type="RuleBase" id="RU000461"/>
    </source>
</evidence>
<evidence type="ECO:0000256" key="8">
    <source>
        <dbReference type="ARBA" id="ARBA00022824"/>
    </source>
</evidence>
<evidence type="ECO:0000256" key="5">
    <source>
        <dbReference type="ARBA" id="ARBA00010617"/>
    </source>
</evidence>
<keyword evidence="9" id="KW-0492">Microsome</keyword>
<dbReference type="CDD" id="cd11056">
    <property type="entry name" value="CYP6-like"/>
    <property type="match status" value="1"/>
</dbReference>
<keyword evidence="12 15" id="KW-0503">Monooxygenase</keyword>
<evidence type="ECO:0000256" key="14">
    <source>
        <dbReference type="PIRSR" id="PIRSR602401-1"/>
    </source>
</evidence>
<dbReference type="PRINTS" id="PR00463">
    <property type="entry name" value="EP450I"/>
</dbReference>
<comment type="cofactor">
    <cofactor evidence="1 14">
        <name>heme</name>
        <dbReference type="ChEBI" id="CHEBI:30413"/>
    </cofactor>
</comment>
<dbReference type="PROSITE" id="PS00086">
    <property type="entry name" value="CYTOCHROME_P450"/>
    <property type="match status" value="1"/>
</dbReference>
<dbReference type="GO" id="GO:0016705">
    <property type="term" value="F:oxidoreductase activity, acting on paired donors, with incorporation or reduction of molecular oxygen"/>
    <property type="evidence" value="ECO:0007669"/>
    <property type="project" value="InterPro"/>
</dbReference>
<evidence type="ECO:0000256" key="9">
    <source>
        <dbReference type="ARBA" id="ARBA00022848"/>
    </source>
</evidence>